<reference evidence="6" key="1">
    <citation type="journal article" date="2022" name="Microorganisms">
        <title>Beyond the ABCs#Discovery of Three New Plasmid Types in Rhodobacterales (RepQ, RepY, RepW).</title>
        <authorList>
            <person name="Freese H.M."/>
            <person name="Ringel V."/>
            <person name="Overmann J."/>
            <person name="Petersen J."/>
        </authorList>
    </citation>
    <scope>NUCLEOTIDE SEQUENCE [LARGE SCALE GENOMIC DNA]</scope>
    <source>
        <strain evidence="6">DSM 109990</strain>
        <plasmid evidence="6">pDSM109990_c</plasmid>
    </source>
</reference>
<evidence type="ECO:0000313" key="5">
    <source>
        <dbReference type="EMBL" id="UOA17028.1"/>
    </source>
</evidence>
<keyword evidence="5" id="KW-0614">Plasmid</keyword>
<evidence type="ECO:0000256" key="1">
    <source>
        <dbReference type="ARBA" id="ARBA00023015"/>
    </source>
</evidence>
<dbReference type="PROSITE" id="PS50995">
    <property type="entry name" value="HTH_MARR_2"/>
    <property type="match status" value="1"/>
</dbReference>
<protein>
    <submittedName>
        <fullName evidence="5">Organic hydroperoxide resistance transcriptional regulator</fullName>
    </submittedName>
</protein>
<dbReference type="InterPro" id="IPR036390">
    <property type="entry name" value="WH_DNA-bd_sf"/>
</dbReference>
<dbReference type="PANTHER" id="PTHR42756">
    <property type="entry name" value="TRANSCRIPTIONAL REGULATOR, MARR"/>
    <property type="match status" value="1"/>
</dbReference>
<organism evidence="5 6">
    <name type="scientific">Sulfitobacter dubius</name>
    <dbReference type="NCBI Taxonomy" id="218673"/>
    <lineage>
        <taxon>Bacteria</taxon>
        <taxon>Pseudomonadati</taxon>
        <taxon>Pseudomonadota</taxon>
        <taxon>Alphaproteobacteria</taxon>
        <taxon>Rhodobacterales</taxon>
        <taxon>Roseobacteraceae</taxon>
        <taxon>Sulfitobacter</taxon>
    </lineage>
</organism>
<dbReference type="PANTHER" id="PTHR42756:SF1">
    <property type="entry name" value="TRANSCRIPTIONAL REPRESSOR OF EMRAB OPERON"/>
    <property type="match status" value="1"/>
</dbReference>
<name>A0ABY3ZQX5_9RHOB</name>
<proteinExistence type="predicted"/>
<geneLocation type="plasmid" evidence="5 6">
    <name>pDSM109990_c</name>
</geneLocation>
<keyword evidence="2" id="KW-0238">DNA-binding</keyword>
<dbReference type="Proteomes" id="UP000831019">
    <property type="component" value="Plasmid pDSM109990_c"/>
</dbReference>
<evidence type="ECO:0000256" key="2">
    <source>
        <dbReference type="ARBA" id="ARBA00023125"/>
    </source>
</evidence>
<keyword evidence="1" id="KW-0805">Transcription regulation</keyword>
<dbReference type="SMART" id="SM00347">
    <property type="entry name" value="HTH_MARR"/>
    <property type="match status" value="1"/>
</dbReference>
<accession>A0ABY3ZQX5</accession>
<gene>
    <name evidence="5" type="primary">ohrR_2</name>
    <name evidence="5" type="ORF">DSM109990_03920</name>
</gene>
<dbReference type="InterPro" id="IPR036388">
    <property type="entry name" value="WH-like_DNA-bd_sf"/>
</dbReference>
<dbReference type="Gene3D" id="1.10.10.10">
    <property type="entry name" value="Winged helix-like DNA-binding domain superfamily/Winged helix DNA-binding domain"/>
    <property type="match status" value="1"/>
</dbReference>
<dbReference type="Pfam" id="PF12802">
    <property type="entry name" value="MarR_2"/>
    <property type="match status" value="1"/>
</dbReference>
<evidence type="ECO:0000256" key="3">
    <source>
        <dbReference type="ARBA" id="ARBA00023163"/>
    </source>
</evidence>
<keyword evidence="3" id="KW-0804">Transcription</keyword>
<feature type="domain" description="HTH marR-type" evidence="4">
    <location>
        <begin position="43"/>
        <end position="175"/>
    </location>
</feature>
<dbReference type="InterPro" id="IPR000835">
    <property type="entry name" value="HTH_MarR-typ"/>
</dbReference>
<keyword evidence="6" id="KW-1185">Reference proteome</keyword>
<dbReference type="EMBL" id="CP085147">
    <property type="protein sequence ID" value="UOA17028.1"/>
    <property type="molecule type" value="Genomic_DNA"/>
</dbReference>
<dbReference type="PRINTS" id="PR00598">
    <property type="entry name" value="HTHMARR"/>
</dbReference>
<evidence type="ECO:0000313" key="6">
    <source>
        <dbReference type="Proteomes" id="UP000831019"/>
    </source>
</evidence>
<evidence type="ECO:0000259" key="4">
    <source>
        <dbReference type="PROSITE" id="PS50995"/>
    </source>
</evidence>
<sequence>MGQGTGPRDVVVFSQKMDLAEGRSLNEQKNPDRLQSGNEVYQDERLARLIRLAARSFNRSLQLRLTTEGVTFGQWIFLRILWDHDGLSQRELSEKAHLTEPTAHTALIRMEELGFIERRRVGPNKRRQHAFMTEKGRALRERLEPLAIETNDLAVDGLSKNEVALLRRALSTVIRNLERDEERAAAAGQRVPATRSHG</sequence>
<dbReference type="SUPFAM" id="SSF46785">
    <property type="entry name" value="Winged helix' DNA-binding domain"/>
    <property type="match status" value="1"/>
</dbReference>